<keyword evidence="1" id="KW-0812">Transmembrane</keyword>
<feature type="transmembrane region" description="Helical" evidence="1">
    <location>
        <begin position="43"/>
        <end position="61"/>
    </location>
</feature>
<evidence type="ECO:0000256" key="1">
    <source>
        <dbReference type="SAM" id="Phobius"/>
    </source>
</evidence>
<evidence type="ECO:0000313" key="2">
    <source>
        <dbReference type="EMBL" id="MCD9637853.1"/>
    </source>
</evidence>
<comment type="caution">
    <text evidence="2">The sequence shown here is derived from an EMBL/GenBank/DDBJ whole genome shotgun (WGS) entry which is preliminary data.</text>
</comment>
<evidence type="ECO:0000313" key="3">
    <source>
        <dbReference type="Proteomes" id="UP000823775"/>
    </source>
</evidence>
<gene>
    <name evidence="2" type="ORF">HAX54_021390</name>
</gene>
<dbReference type="Proteomes" id="UP000823775">
    <property type="component" value="Unassembled WGS sequence"/>
</dbReference>
<organism evidence="2 3">
    <name type="scientific">Datura stramonium</name>
    <name type="common">Jimsonweed</name>
    <name type="synonym">Common thornapple</name>
    <dbReference type="NCBI Taxonomy" id="4076"/>
    <lineage>
        <taxon>Eukaryota</taxon>
        <taxon>Viridiplantae</taxon>
        <taxon>Streptophyta</taxon>
        <taxon>Embryophyta</taxon>
        <taxon>Tracheophyta</taxon>
        <taxon>Spermatophyta</taxon>
        <taxon>Magnoliopsida</taxon>
        <taxon>eudicotyledons</taxon>
        <taxon>Gunneridae</taxon>
        <taxon>Pentapetalae</taxon>
        <taxon>asterids</taxon>
        <taxon>lamiids</taxon>
        <taxon>Solanales</taxon>
        <taxon>Solanaceae</taxon>
        <taxon>Solanoideae</taxon>
        <taxon>Datureae</taxon>
        <taxon>Datura</taxon>
    </lineage>
</organism>
<proteinExistence type="predicted"/>
<keyword evidence="3" id="KW-1185">Reference proteome</keyword>
<keyword evidence="1" id="KW-0472">Membrane</keyword>
<reference evidence="2 3" key="1">
    <citation type="journal article" date="2021" name="BMC Genomics">
        <title>Datura genome reveals duplications of psychoactive alkaloid biosynthetic genes and high mutation rate following tissue culture.</title>
        <authorList>
            <person name="Rajewski A."/>
            <person name="Carter-House D."/>
            <person name="Stajich J."/>
            <person name="Litt A."/>
        </authorList>
    </citation>
    <scope>NUCLEOTIDE SEQUENCE [LARGE SCALE GENOMIC DNA]</scope>
    <source>
        <strain evidence="2">AR-01</strain>
    </source>
</reference>
<accession>A0ABS8UV12</accession>
<keyword evidence="1" id="KW-1133">Transmembrane helix</keyword>
<name>A0ABS8UV12_DATST</name>
<protein>
    <submittedName>
        <fullName evidence="2">Uncharacterized protein</fullName>
    </submittedName>
</protein>
<sequence length="67" mass="7478">MADGGVKNRCWKLNSCSMAAEMRWEISMWMVIEVHPLLSVGPGSQAFCMIIIVFTPLMSMIKNTTSP</sequence>
<dbReference type="EMBL" id="JACEIK010002574">
    <property type="protein sequence ID" value="MCD9637853.1"/>
    <property type="molecule type" value="Genomic_DNA"/>
</dbReference>